<dbReference type="Proteomes" id="UP001501116">
    <property type="component" value="Unassembled WGS sequence"/>
</dbReference>
<dbReference type="InterPro" id="IPR011990">
    <property type="entry name" value="TPR-like_helical_dom_sf"/>
</dbReference>
<evidence type="ECO:0000259" key="1">
    <source>
        <dbReference type="SMART" id="SM00530"/>
    </source>
</evidence>
<keyword evidence="3" id="KW-1185">Reference proteome</keyword>
<organism evidence="2 3">
    <name type="scientific">Amycolatopsis minnesotensis</name>
    <dbReference type="NCBI Taxonomy" id="337894"/>
    <lineage>
        <taxon>Bacteria</taxon>
        <taxon>Bacillati</taxon>
        <taxon>Actinomycetota</taxon>
        <taxon>Actinomycetes</taxon>
        <taxon>Pseudonocardiales</taxon>
        <taxon>Pseudonocardiaceae</taxon>
        <taxon>Amycolatopsis</taxon>
    </lineage>
</organism>
<sequence>MNTAGAGRGGVDPAIWREPAMRAALAVRDMGAVFALLKRHGISQRRIAGLTDQAQPEVSEILRGRQVMAYDLLSRIADGLGIPRGLMGLAYEQGVAEAGLAGGAGGVASWVGMGNLGGEGGPDVERRGFITLAAKAAIVGLSAAELGQLTTPRAVAAPATVTGTVTGRDVASVESAVRFYRAQDDACGGGAVLAAVSGQLNWAVSLLHAPVADEVRRRLLLAVADLHSVAGWVAFDTGDHTTANRYLVTALAMAKDAEEPALRAKILFQMGRVFLHRGDADGALKMFQLGQAAAQDADSPRALALLHLNSGWAYAELGKAQQVGSLLARAEDEMGRDPGPASTPTWLGFMGQAEIDGISAMAWNALAAHDRSYADKALLHATRSYEQRPDTDARSRASDLVTVAANQLRAGNVDAGLTAAHAALPQVEAVHSTRLNDRLEWISQAAALYPDNNDTRQLVQHISTQRATASRTT</sequence>
<dbReference type="CDD" id="cd00093">
    <property type="entry name" value="HTH_XRE"/>
    <property type="match status" value="1"/>
</dbReference>
<dbReference type="RefSeq" id="WP_344432169.1">
    <property type="nucleotide sequence ID" value="NZ_BAAANN010000082.1"/>
</dbReference>
<dbReference type="SUPFAM" id="SSF47413">
    <property type="entry name" value="lambda repressor-like DNA-binding domains"/>
    <property type="match status" value="1"/>
</dbReference>
<proteinExistence type="predicted"/>
<name>A0ABN2SYE4_9PSEU</name>
<dbReference type="Gene3D" id="1.25.40.10">
    <property type="entry name" value="Tetratricopeptide repeat domain"/>
    <property type="match status" value="1"/>
</dbReference>
<gene>
    <name evidence="2" type="ORF">GCM10009754_87410</name>
</gene>
<protein>
    <submittedName>
        <fullName evidence="2">Helix-turn-helix transcriptional regulator</fullName>
    </submittedName>
</protein>
<dbReference type="InterPro" id="IPR001387">
    <property type="entry name" value="Cro/C1-type_HTH"/>
</dbReference>
<evidence type="ECO:0000313" key="3">
    <source>
        <dbReference type="Proteomes" id="UP001501116"/>
    </source>
</evidence>
<reference evidence="2 3" key="1">
    <citation type="journal article" date="2019" name="Int. J. Syst. Evol. Microbiol.">
        <title>The Global Catalogue of Microorganisms (GCM) 10K type strain sequencing project: providing services to taxonomists for standard genome sequencing and annotation.</title>
        <authorList>
            <consortium name="The Broad Institute Genomics Platform"/>
            <consortium name="The Broad Institute Genome Sequencing Center for Infectious Disease"/>
            <person name="Wu L."/>
            <person name="Ma J."/>
        </authorList>
    </citation>
    <scope>NUCLEOTIDE SEQUENCE [LARGE SCALE GENOMIC DNA]</scope>
    <source>
        <strain evidence="2 3">JCM 14545</strain>
    </source>
</reference>
<dbReference type="InterPro" id="IPR010982">
    <property type="entry name" value="Lambda_DNA-bd_dom_sf"/>
</dbReference>
<dbReference type="EMBL" id="BAAANN010000082">
    <property type="protein sequence ID" value="GAA1994580.1"/>
    <property type="molecule type" value="Genomic_DNA"/>
</dbReference>
<accession>A0ABN2SYE4</accession>
<comment type="caution">
    <text evidence="2">The sequence shown here is derived from an EMBL/GenBank/DDBJ whole genome shotgun (WGS) entry which is preliminary data.</text>
</comment>
<feature type="domain" description="HTH cro/C1-type" evidence="1">
    <location>
        <begin position="32"/>
        <end position="87"/>
    </location>
</feature>
<evidence type="ECO:0000313" key="2">
    <source>
        <dbReference type="EMBL" id="GAA1994580.1"/>
    </source>
</evidence>
<dbReference type="SMART" id="SM00530">
    <property type="entry name" value="HTH_XRE"/>
    <property type="match status" value="1"/>
</dbReference>
<dbReference type="SUPFAM" id="SSF48452">
    <property type="entry name" value="TPR-like"/>
    <property type="match status" value="1"/>
</dbReference>